<gene>
    <name evidence="1" type="ORF">AAFF_G00122470</name>
</gene>
<comment type="caution">
    <text evidence="1">The sequence shown here is derived from an EMBL/GenBank/DDBJ whole genome shotgun (WGS) entry which is preliminary data.</text>
</comment>
<accession>A0AAD7RS48</accession>
<protein>
    <submittedName>
        <fullName evidence="1">Uncharacterized protein</fullName>
    </submittedName>
</protein>
<evidence type="ECO:0000313" key="1">
    <source>
        <dbReference type="EMBL" id="KAJ8389227.1"/>
    </source>
</evidence>
<dbReference type="AlphaFoldDB" id="A0AAD7RS48"/>
<sequence length="101" mass="11853">MVIFRAYCKNKITEKKIRPEHITNMDEIPLTFDIPVNRTVEKTGTRTSHKLYLAPLRHLCHRMTICPKHHLRHLVPWNGPPHAVRHMLYHGTKCPQTSCLP</sequence>
<dbReference type="EMBL" id="JAINUG010000185">
    <property type="protein sequence ID" value="KAJ8389227.1"/>
    <property type="molecule type" value="Genomic_DNA"/>
</dbReference>
<organism evidence="1 2">
    <name type="scientific">Aldrovandia affinis</name>
    <dbReference type="NCBI Taxonomy" id="143900"/>
    <lineage>
        <taxon>Eukaryota</taxon>
        <taxon>Metazoa</taxon>
        <taxon>Chordata</taxon>
        <taxon>Craniata</taxon>
        <taxon>Vertebrata</taxon>
        <taxon>Euteleostomi</taxon>
        <taxon>Actinopterygii</taxon>
        <taxon>Neopterygii</taxon>
        <taxon>Teleostei</taxon>
        <taxon>Notacanthiformes</taxon>
        <taxon>Halosauridae</taxon>
        <taxon>Aldrovandia</taxon>
    </lineage>
</organism>
<evidence type="ECO:0000313" key="2">
    <source>
        <dbReference type="Proteomes" id="UP001221898"/>
    </source>
</evidence>
<keyword evidence="2" id="KW-1185">Reference proteome</keyword>
<proteinExistence type="predicted"/>
<reference evidence="1" key="1">
    <citation type="journal article" date="2023" name="Science">
        <title>Genome structures resolve the early diversification of teleost fishes.</title>
        <authorList>
            <person name="Parey E."/>
            <person name="Louis A."/>
            <person name="Montfort J."/>
            <person name="Bouchez O."/>
            <person name="Roques C."/>
            <person name="Iampietro C."/>
            <person name="Lluch J."/>
            <person name="Castinel A."/>
            <person name="Donnadieu C."/>
            <person name="Desvignes T."/>
            <person name="Floi Bucao C."/>
            <person name="Jouanno E."/>
            <person name="Wen M."/>
            <person name="Mejri S."/>
            <person name="Dirks R."/>
            <person name="Jansen H."/>
            <person name="Henkel C."/>
            <person name="Chen W.J."/>
            <person name="Zahm M."/>
            <person name="Cabau C."/>
            <person name="Klopp C."/>
            <person name="Thompson A.W."/>
            <person name="Robinson-Rechavi M."/>
            <person name="Braasch I."/>
            <person name="Lecointre G."/>
            <person name="Bobe J."/>
            <person name="Postlethwait J.H."/>
            <person name="Berthelot C."/>
            <person name="Roest Crollius H."/>
            <person name="Guiguen Y."/>
        </authorList>
    </citation>
    <scope>NUCLEOTIDE SEQUENCE</scope>
    <source>
        <strain evidence="1">NC1722</strain>
    </source>
</reference>
<dbReference type="Proteomes" id="UP001221898">
    <property type="component" value="Unassembled WGS sequence"/>
</dbReference>
<name>A0AAD7RS48_9TELE</name>